<gene>
    <name evidence="1" type="ORF">TR69_WS6001000911</name>
</gene>
<accession>A0A136LZ09</accession>
<dbReference type="Proteomes" id="UP000070457">
    <property type="component" value="Unassembled WGS sequence"/>
</dbReference>
<sequence length="126" mass="13994">MRIPLGILMGALLQSGNIVSVEIPASNVTAEQMPEQSHTRDSIEALLMRYVSGIIIDDYSHFARPSCNNDWTEGNKPVLLEDEEADSTQEFDRYATQPSETSSLLRIIAQDDTLPLDSSPHYPDSD</sequence>
<dbReference type="EMBL" id="JYNZ01000003">
    <property type="protein sequence ID" value="KXK26888.1"/>
    <property type="molecule type" value="Genomic_DNA"/>
</dbReference>
<comment type="caution">
    <text evidence="1">The sequence shown here is derived from an EMBL/GenBank/DDBJ whole genome shotgun (WGS) entry which is preliminary data.</text>
</comment>
<name>A0A136LZ09_9BACT</name>
<evidence type="ECO:0000313" key="2">
    <source>
        <dbReference type="Proteomes" id="UP000070457"/>
    </source>
</evidence>
<proteinExistence type="predicted"/>
<dbReference type="AlphaFoldDB" id="A0A136LZ09"/>
<evidence type="ECO:0000313" key="1">
    <source>
        <dbReference type="EMBL" id="KXK26888.1"/>
    </source>
</evidence>
<reference evidence="1 2" key="1">
    <citation type="submission" date="2015-02" db="EMBL/GenBank/DDBJ databases">
        <title>Improved understanding of the partial-nitritation anammox process through 23 genomes representing the majority of the microbial community.</title>
        <authorList>
            <person name="Speth D.R."/>
            <person name="In T Zandt M."/>
            <person name="Guerrero Cruz S."/>
            <person name="Jetten M.S."/>
            <person name="Dutilh B.E."/>
        </authorList>
    </citation>
    <scope>NUCLEOTIDE SEQUENCE [LARGE SCALE GENOMIC DNA]</scope>
    <source>
        <strain evidence="1">OLB20</strain>
    </source>
</reference>
<dbReference type="STRING" id="1617426.TR69_WS6001000911"/>
<protein>
    <submittedName>
        <fullName evidence="1">Uncharacterized protein</fullName>
    </submittedName>
</protein>
<organism evidence="1 2">
    <name type="scientific">candidate division WS6 bacterium OLB20</name>
    <dbReference type="NCBI Taxonomy" id="1617426"/>
    <lineage>
        <taxon>Bacteria</taxon>
        <taxon>Candidatus Dojkabacteria</taxon>
    </lineage>
</organism>